<dbReference type="Proteomes" id="UP000037460">
    <property type="component" value="Unassembled WGS sequence"/>
</dbReference>
<reference evidence="3" key="1">
    <citation type="journal article" date="2015" name="PLoS Genet.">
        <title>Genome Sequence and Transcriptome Analyses of Chrysochromulina tobin: Metabolic Tools for Enhanced Algal Fitness in the Prominent Order Prymnesiales (Haptophyceae).</title>
        <authorList>
            <person name="Hovde B.T."/>
            <person name="Deodato C.R."/>
            <person name="Hunsperger H.M."/>
            <person name="Ryken S.A."/>
            <person name="Yost W."/>
            <person name="Jha R.K."/>
            <person name="Patterson J."/>
            <person name="Monnat R.J. Jr."/>
            <person name="Barlow S.B."/>
            <person name="Starkenburg S.R."/>
            <person name="Cattolico R.A."/>
        </authorList>
    </citation>
    <scope>NUCLEOTIDE SEQUENCE</scope>
    <source>
        <strain evidence="3">CCMP291</strain>
    </source>
</reference>
<dbReference type="AlphaFoldDB" id="A0A0M0JEF1"/>
<evidence type="ECO:0000313" key="3">
    <source>
        <dbReference type="Proteomes" id="UP000037460"/>
    </source>
</evidence>
<organism evidence="2 3">
    <name type="scientific">Chrysochromulina tobinii</name>
    <dbReference type="NCBI Taxonomy" id="1460289"/>
    <lineage>
        <taxon>Eukaryota</taxon>
        <taxon>Haptista</taxon>
        <taxon>Haptophyta</taxon>
        <taxon>Prymnesiophyceae</taxon>
        <taxon>Prymnesiales</taxon>
        <taxon>Chrysochromulinaceae</taxon>
        <taxon>Chrysochromulina</taxon>
    </lineage>
</organism>
<comment type="caution">
    <text evidence="2">The sequence shown here is derived from an EMBL/GenBank/DDBJ whole genome shotgun (WGS) entry which is preliminary data.</text>
</comment>
<sequence length="278" mass="31644">MANHPEAVPFHILMDPFQKDFQDNILIEIAIYVMKHAKGDFKPEDVTLKINTQRRLYVAWLPQALVNLLTAMPAPKKFPSHLGTNATFLFLAWTPEPVRLWMTLTQPESAPSLPTTVLKITLNDILNKNGLAIRELKPNLNKNSDAKCPNGIYYVSLTFDKNWPHDTESTLEDLKHVTIKGAHWKVELSNTVTHKLDLCIECYCPLPKDHPAVLNKPEFLEQRTDEDVTISDARKRAYINAAMHQNCRKKPPPKRGASSSNAIDTFKAMLAKRNKEEE</sequence>
<evidence type="ECO:0000313" key="2">
    <source>
        <dbReference type="EMBL" id="KOO24941.1"/>
    </source>
</evidence>
<name>A0A0M0JEF1_9EUKA</name>
<accession>A0A0M0JEF1</accession>
<gene>
    <name evidence="2" type="ORF">Ctob_006572</name>
</gene>
<proteinExistence type="predicted"/>
<evidence type="ECO:0000256" key="1">
    <source>
        <dbReference type="SAM" id="MobiDB-lite"/>
    </source>
</evidence>
<keyword evidence="3" id="KW-1185">Reference proteome</keyword>
<protein>
    <submittedName>
        <fullName evidence="2">Uncharacterized protein</fullName>
    </submittedName>
</protein>
<dbReference type="EMBL" id="JWZX01003035">
    <property type="protein sequence ID" value="KOO24941.1"/>
    <property type="molecule type" value="Genomic_DNA"/>
</dbReference>
<feature type="region of interest" description="Disordered" evidence="1">
    <location>
        <begin position="246"/>
        <end position="278"/>
    </location>
</feature>